<gene>
    <name evidence="4" type="ORF">A3H16_01385</name>
</gene>
<evidence type="ECO:0000256" key="1">
    <source>
        <dbReference type="ARBA" id="ARBA00006709"/>
    </source>
</evidence>
<protein>
    <recommendedName>
        <fullName evidence="6">V-type ATP synthase subunit C</fullName>
    </recommendedName>
</protein>
<evidence type="ECO:0000256" key="2">
    <source>
        <dbReference type="ARBA" id="ARBA00022448"/>
    </source>
</evidence>
<dbReference type="InterPro" id="IPR002843">
    <property type="entry name" value="ATPase_V0-cplx_csu/dsu"/>
</dbReference>
<evidence type="ECO:0000256" key="3">
    <source>
        <dbReference type="ARBA" id="ARBA00023065"/>
    </source>
</evidence>
<dbReference type="PANTHER" id="PTHR38682:SF1">
    <property type="entry name" value="V-TYPE ATP SYNTHASE SUBUNIT C"/>
    <property type="match status" value="1"/>
</dbReference>
<organism evidence="4 5">
    <name type="scientific">Candidatus Kaiserbacteria bacterium RIFCSPLOWO2_12_FULL_53_8</name>
    <dbReference type="NCBI Taxonomy" id="1798529"/>
    <lineage>
        <taxon>Bacteria</taxon>
        <taxon>Candidatus Kaiseribacteriota</taxon>
    </lineage>
</organism>
<dbReference type="InterPro" id="IPR044911">
    <property type="entry name" value="V-type_ATPase_csu/dsu_dom_3"/>
</dbReference>
<dbReference type="InterPro" id="IPR035067">
    <property type="entry name" value="V-type_ATPase_csu/dsu"/>
</dbReference>
<dbReference type="GO" id="GO:0046961">
    <property type="term" value="F:proton-transporting ATPase activity, rotational mechanism"/>
    <property type="evidence" value="ECO:0007669"/>
    <property type="project" value="InterPro"/>
</dbReference>
<dbReference type="Pfam" id="PF01992">
    <property type="entry name" value="vATP-synt_AC39"/>
    <property type="match status" value="1"/>
</dbReference>
<accession>A0A1F6G1P4</accession>
<dbReference type="Gene3D" id="1.20.1690.10">
    <property type="entry name" value="V-type ATP synthase subunit C domain"/>
    <property type="match status" value="2"/>
</dbReference>
<dbReference type="SUPFAM" id="SSF103486">
    <property type="entry name" value="V-type ATP synthase subunit C"/>
    <property type="match status" value="1"/>
</dbReference>
<comment type="similarity">
    <text evidence="1">Belongs to the V-ATPase V0D/AC39 subunit family.</text>
</comment>
<keyword evidence="2" id="KW-0813">Transport</keyword>
<evidence type="ECO:0000313" key="5">
    <source>
        <dbReference type="Proteomes" id="UP000178601"/>
    </source>
</evidence>
<dbReference type="PANTHER" id="PTHR38682">
    <property type="entry name" value="V-TYPE ATP SYNTHASE SUBUNIT C"/>
    <property type="match status" value="1"/>
</dbReference>
<evidence type="ECO:0000313" key="4">
    <source>
        <dbReference type="EMBL" id="OGG92048.1"/>
    </source>
</evidence>
<name>A0A1F6G1P4_9BACT</name>
<dbReference type="InterPro" id="IPR036079">
    <property type="entry name" value="ATPase_csu/dsu_sf"/>
</dbReference>
<dbReference type="InterPro" id="IPR050873">
    <property type="entry name" value="V-ATPase_V0D/AC39_subunit"/>
</dbReference>
<dbReference type="AlphaFoldDB" id="A0A1F6G1P4"/>
<dbReference type="EMBL" id="MFMQ01000022">
    <property type="protein sequence ID" value="OGG92048.1"/>
    <property type="molecule type" value="Genomic_DNA"/>
</dbReference>
<reference evidence="4 5" key="1">
    <citation type="journal article" date="2016" name="Nat. Commun.">
        <title>Thousands of microbial genomes shed light on interconnected biogeochemical processes in an aquifer system.</title>
        <authorList>
            <person name="Anantharaman K."/>
            <person name="Brown C.T."/>
            <person name="Hug L.A."/>
            <person name="Sharon I."/>
            <person name="Castelle C.J."/>
            <person name="Probst A.J."/>
            <person name="Thomas B.C."/>
            <person name="Singh A."/>
            <person name="Wilkins M.J."/>
            <person name="Karaoz U."/>
            <person name="Brodie E.L."/>
            <person name="Williams K.H."/>
            <person name="Hubbard S.S."/>
            <person name="Banfield J.F."/>
        </authorList>
    </citation>
    <scope>NUCLEOTIDE SEQUENCE [LARGE SCALE GENOMIC DNA]</scope>
</reference>
<evidence type="ECO:0008006" key="6">
    <source>
        <dbReference type="Google" id="ProtNLM"/>
    </source>
</evidence>
<dbReference type="Gene3D" id="1.10.132.50">
    <property type="entry name" value="ATP synthase (C/AC39) subunit, domain 3"/>
    <property type="match status" value="1"/>
</dbReference>
<keyword evidence="3" id="KW-0406">Ion transport</keyword>
<proteinExistence type="inferred from homology"/>
<dbReference type="Proteomes" id="UP000178601">
    <property type="component" value="Unassembled WGS sequence"/>
</dbReference>
<sequence>MFTRSSVIGQHFAFAHGRTGVLQQFLLAQSDVDRMLGAHDRHEMQQVLTELRFTKLIDQSLRDENDILAACQAWVRREVTSMTPKGLQPVFDILWLDGDMPVLAYLLKQKKGLTSSISRLPNPPYFVYGTDALRALVDSDDAGELPGPLVAFVRDVHAQTSRDPRGIDTAVAQYAADAKLRLAAKSGSRAMTRYVRHYIDVQNIRTVLRFSAEDRASALPHLIDGGTMTPKSLVAKGSSLAVQVRNAEFYKLADSIDRSPEDSNDIERALNAILAEDVSVFWNTILSIESLFAFAITALAQIRLLRAIVIGKRNDLRPQDIKRMMPQFLSASHYVL</sequence>
<comment type="caution">
    <text evidence="4">The sequence shown here is derived from an EMBL/GenBank/DDBJ whole genome shotgun (WGS) entry which is preliminary data.</text>
</comment>